<feature type="transmembrane region" description="Helical" evidence="7">
    <location>
        <begin position="12"/>
        <end position="35"/>
    </location>
</feature>
<dbReference type="Pfam" id="PF03176">
    <property type="entry name" value="MMPL"/>
    <property type="match status" value="1"/>
</dbReference>
<dbReference type="SUPFAM" id="SSF82866">
    <property type="entry name" value="Multidrug efflux transporter AcrB transmembrane domain"/>
    <property type="match status" value="1"/>
</dbReference>
<protein>
    <recommendedName>
        <fullName evidence="8">SSD domain-containing protein</fullName>
    </recommendedName>
</protein>
<evidence type="ECO:0000256" key="4">
    <source>
        <dbReference type="ARBA" id="ARBA00022692"/>
    </source>
</evidence>
<dbReference type="PANTHER" id="PTHR33406:SF6">
    <property type="entry name" value="MEMBRANE PROTEIN YDGH-RELATED"/>
    <property type="match status" value="1"/>
</dbReference>
<evidence type="ECO:0000256" key="3">
    <source>
        <dbReference type="ARBA" id="ARBA00022475"/>
    </source>
</evidence>
<evidence type="ECO:0000256" key="1">
    <source>
        <dbReference type="ARBA" id="ARBA00004651"/>
    </source>
</evidence>
<dbReference type="InterPro" id="IPR004869">
    <property type="entry name" value="MMPL_dom"/>
</dbReference>
<name>A0A7I7Z0C2_9MYCO</name>
<dbReference type="InterPro" id="IPR050545">
    <property type="entry name" value="Mycobact_MmpL"/>
</dbReference>
<evidence type="ECO:0000256" key="5">
    <source>
        <dbReference type="ARBA" id="ARBA00022989"/>
    </source>
</evidence>
<evidence type="ECO:0000256" key="6">
    <source>
        <dbReference type="ARBA" id="ARBA00023136"/>
    </source>
</evidence>
<feature type="transmembrane region" description="Helical" evidence="7">
    <location>
        <begin position="41"/>
        <end position="65"/>
    </location>
</feature>
<feature type="transmembrane region" description="Helical" evidence="7">
    <location>
        <begin position="125"/>
        <end position="150"/>
    </location>
</feature>
<comment type="subcellular location">
    <subcellularLocation>
        <location evidence="1">Cell membrane</location>
        <topology evidence="1">Multi-pass membrane protein</topology>
    </subcellularLocation>
</comment>
<keyword evidence="3" id="KW-1003">Cell membrane</keyword>
<dbReference type="Proteomes" id="UP000467105">
    <property type="component" value="Chromosome"/>
</dbReference>
<keyword evidence="5 7" id="KW-1133">Transmembrane helix</keyword>
<evidence type="ECO:0000313" key="10">
    <source>
        <dbReference type="Proteomes" id="UP000467105"/>
    </source>
</evidence>
<organism evidence="9 10">
    <name type="scientific">Mycobacterium parmense</name>
    <dbReference type="NCBI Taxonomy" id="185642"/>
    <lineage>
        <taxon>Bacteria</taxon>
        <taxon>Bacillati</taxon>
        <taxon>Actinomycetota</taxon>
        <taxon>Actinomycetes</taxon>
        <taxon>Mycobacteriales</taxon>
        <taxon>Mycobacteriaceae</taxon>
        <taxon>Mycobacterium</taxon>
        <taxon>Mycobacterium simiae complex</taxon>
    </lineage>
</organism>
<gene>
    <name evidence="9" type="ORF">MPRM_48170</name>
</gene>
<keyword evidence="6 7" id="KW-0472">Membrane</keyword>
<keyword evidence="4 7" id="KW-0812">Transmembrane</keyword>
<dbReference type="PANTHER" id="PTHR33406">
    <property type="entry name" value="MEMBRANE PROTEIN MJ1562-RELATED"/>
    <property type="match status" value="1"/>
</dbReference>
<reference evidence="9 10" key="1">
    <citation type="journal article" date="2019" name="Emerg. Microbes Infect.">
        <title>Comprehensive subspecies identification of 175 nontuberculous mycobacteria species based on 7547 genomic profiles.</title>
        <authorList>
            <person name="Matsumoto Y."/>
            <person name="Kinjo T."/>
            <person name="Motooka D."/>
            <person name="Nabeya D."/>
            <person name="Jung N."/>
            <person name="Uechi K."/>
            <person name="Horii T."/>
            <person name="Iida T."/>
            <person name="Fujita J."/>
            <person name="Nakamura S."/>
        </authorList>
    </citation>
    <scope>NUCLEOTIDE SEQUENCE [LARGE SCALE GENOMIC DNA]</scope>
    <source>
        <strain evidence="9 10">JCM 14742</strain>
    </source>
</reference>
<feature type="transmembrane region" description="Helical" evidence="7">
    <location>
        <begin position="86"/>
        <end position="105"/>
    </location>
</feature>
<dbReference type="GO" id="GO:0005886">
    <property type="term" value="C:plasma membrane"/>
    <property type="evidence" value="ECO:0007669"/>
    <property type="project" value="UniProtKB-SubCell"/>
</dbReference>
<dbReference type="AlphaFoldDB" id="A0A7I7Z0C2"/>
<dbReference type="Gene3D" id="1.20.1640.10">
    <property type="entry name" value="Multidrug efflux transporter AcrB transmembrane domain"/>
    <property type="match status" value="1"/>
</dbReference>
<keyword evidence="10" id="KW-1185">Reference proteome</keyword>
<accession>A0A7I7Z0C2</accession>
<evidence type="ECO:0000259" key="8">
    <source>
        <dbReference type="PROSITE" id="PS50156"/>
    </source>
</evidence>
<proteinExistence type="inferred from homology"/>
<evidence type="ECO:0000256" key="7">
    <source>
        <dbReference type="SAM" id="Phobius"/>
    </source>
</evidence>
<dbReference type="InterPro" id="IPR000731">
    <property type="entry name" value="SSD"/>
</dbReference>
<dbReference type="EMBL" id="AP022614">
    <property type="protein sequence ID" value="BBZ47536.1"/>
    <property type="molecule type" value="Genomic_DNA"/>
</dbReference>
<evidence type="ECO:0000313" key="9">
    <source>
        <dbReference type="EMBL" id="BBZ47536.1"/>
    </source>
</evidence>
<sequence>MLLWVYRSIITVFSTLFMVVIEVMAARGVVAFLAYNNIMGLSTFAVNILVLLAIAAGTDYAIFILGRYQEARGLGEDREKAFYTMFHGTAHVVLGSGLTIAGAMYCLSFTRLPYFQTMGIPCAVGMLVAVAAALTLGPAVLTVGSFFKLFDPKRKMRTRDGDGWAPRSCAGPGQFSRCQSRSPSSVYSPYPVIKPITTTGCIYPRASPRISATPPPNGISPRPG</sequence>
<evidence type="ECO:0000256" key="2">
    <source>
        <dbReference type="ARBA" id="ARBA00010157"/>
    </source>
</evidence>
<feature type="domain" description="SSD" evidence="8">
    <location>
        <begin position="1"/>
        <end position="143"/>
    </location>
</feature>
<comment type="similarity">
    <text evidence="2">Belongs to the resistance-nodulation-cell division (RND) (TC 2.A.6) family. MmpL subfamily.</text>
</comment>
<dbReference type="PROSITE" id="PS50156">
    <property type="entry name" value="SSD"/>
    <property type="match status" value="1"/>
</dbReference>